<comment type="subunit">
    <text evidence="8">Associates with the 50S ribosomal subunit.</text>
</comment>
<dbReference type="PANTHER" id="PTHR43834:SF6">
    <property type="entry name" value="GTPASE DER"/>
    <property type="match status" value="1"/>
</dbReference>
<accession>A0A656HBG4</accession>
<keyword evidence="4 10" id="KW-0677">Repeat</keyword>
<evidence type="ECO:0000256" key="7">
    <source>
        <dbReference type="ARBA" id="ARBA00032345"/>
    </source>
</evidence>
<dbReference type="SUPFAM" id="SSF52540">
    <property type="entry name" value="P-loop containing nucleoside triphosphate hydrolases"/>
    <property type="match status" value="2"/>
</dbReference>
<dbReference type="OrthoDB" id="9805918at2"/>
<dbReference type="CDD" id="cd01894">
    <property type="entry name" value="EngA1"/>
    <property type="match status" value="1"/>
</dbReference>
<sequence>MKPVLALIGRPNVGKSTLFNRLTRSRDALVADFPGLTRDRKYGTGDHHGRGYMLIDTGGLSGEETGIDEYMAKQTRAAIAESSAILFLVDGRQGLTAADEQIARDIRQTGKPVFLLVNKIDGVDADQASAEFYALGFTEVFMIAASQGRGVTSMIDDILDHLGAEFEDEEEQEDDGSIKIAFIGRPNVGKSTLINRILGEERVIAFDQPGTTRDSIFIPFERDGLRYTLIDTAGVRRRRSVDEAIEKFSIIKTLDAIQRAHVVVMLVDAHDAITDQDAHLLGLALEAGRALIIAVNKWDGLESDERDWIKQQLEVKLPFVLDFAEVFFISALHGSNVGLLYAAVKRAYDSAMLKVATSRLTRILEMAVQQHQPPLTRGQRIKLRYAHQGGSNPFRLIIHGNRTEYVPDSYTRYLTNYFRQTLKLTGTQVRVEYKTGENPYEGKRNTLTPRQEYKRQRMLGHVIKERKKRAKKK</sequence>
<dbReference type="InterPro" id="IPR005225">
    <property type="entry name" value="Small_GTP-bd"/>
</dbReference>
<dbReference type="Proteomes" id="UP000005317">
    <property type="component" value="Unassembled WGS sequence"/>
</dbReference>
<feature type="binding site" evidence="8">
    <location>
        <begin position="56"/>
        <end position="60"/>
    </location>
    <ligand>
        <name>GTP</name>
        <dbReference type="ChEBI" id="CHEBI:37565"/>
        <label>1</label>
    </ligand>
</feature>
<dbReference type="PANTHER" id="PTHR43834">
    <property type="entry name" value="GTPASE DER"/>
    <property type="match status" value="1"/>
</dbReference>
<gene>
    <name evidence="8" type="primary">der</name>
    <name evidence="12" type="ORF">Thini_0844</name>
</gene>
<evidence type="ECO:0000256" key="5">
    <source>
        <dbReference type="ARBA" id="ARBA00022741"/>
    </source>
</evidence>
<evidence type="ECO:0000259" key="11">
    <source>
        <dbReference type="PROSITE" id="PS51712"/>
    </source>
</evidence>
<dbReference type="SMART" id="SM00382">
    <property type="entry name" value="AAA"/>
    <property type="match status" value="2"/>
</dbReference>
<dbReference type="NCBIfam" id="TIGR00231">
    <property type="entry name" value="small_GTP"/>
    <property type="match status" value="2"/>
</dbReference>
<evidence type="ECO:0000256" key="2">
    <source>
        <dbReference type="ARBA" id="ARBA00020953"/>
    </source>
</evidence>
<feature type="binding site" evidence="8">
    <location>
        <begin position="9"/>
        <end position="16"/>
    </location>
    <ligand>
        <name>GTP</name>
        <dbReference type="ChEBI" id="CHEBI:37565"/>
        <label>1</label>
    </ligand>
</feature>
<dbReference type="GO" id="GO:0005525">
    <property type="term" value="F:GTP binding"/>
    <property type="evidence" value="ECO:0007669"/>
    <property type="project" value="UniProtKB-UniRule"/>
</dbReference>
<reference evidence="13" key="1">
    <citation type="journal article" date="2011" name="Stand. Genomic Sci.">
        <title>Genome sequence of the filamentous, gliding Thiothrix nivea neotype strain (JP2(T)).</title>
        <authorList>
            <person name="Lapidus A."/>
            <person name="Nolan M."/>
            <person name="Lucas S."/>
            <person name="Glavina Del Rio T."/>
            <person name="Tice H."/>
            <person name="Cheng J.F."/>
            <person name="Tapia R."/>
            <person name="Han C."/>
            <person name="Goodwin L."/>
            <person name="Pitluck S."/>
            <person name="Liolios K."/>
            <person name="Pagani I."/>
            <person name="Ivanova N."/>
            <person name="Huntemann M."/>
            <person name="Mavromatis K."/>
            <person name="Mikhailova N."/>
            <person name="Pati A."/>
            <person name="Chen A."/>
            <person name="Palaniappan K."/>
            <person name="Land M."/>
            <person name="Brambilla E.M."/>
            <person name="Rohde M."/>
            <person name="Abt B."/>
            <person name="Verbarg S."/>
            <person name="Goker M."/>
            <person name="Bristow J."/>
            <person name="Eisen J.A."/>
            <person name="Markowitz V."/>
            <person name="Hugenholtz P."/>
            <person name="Kyrpides N.C."/>
            <person name="Klenk H.P."/>
            <person name="Woyke T."/>
        </authorList>
    </citation>
    <scope>NUCLEOTIDE SEQUENCE [LARGE SCALE GENOMIC DNA]</scope>
    <source>
        <strain evidence="13">ATCC 35100 / DSM 5205 / JP2</strain>
    </source>
</reference>
<protein>
    <recommendedName>
        <fullName evidence="2 8">GTPase Der</fullName>
    </recommendedName>
    <alternativeName>
        <fullName evidence="7 8">GTP-binding protein EngA</fullName>
    </alternativeName>
</protein>
<feature type="domain" description="EngA-type G" evidence="11">
    <location>
        <begin position="3"/>
        <end position="166"/>
    </location>
</feature>
<keyword evidence="6 8" id="KW-0342">GTP-binding</keyword>
<dbReference type="EMBL" id="JH651384">
    <property type="protein sequence ID" value="EIJ33472.1"/>
    <property type="molecule type" value="Genomic_DNA"/>
</dbReference>
<dbReference type="InterPro" id="IPR015946">
    <property type="entry name" value="KH_dom-like_a/b"/>
</dbReference>
<proteinExistence type="inferred from homology"/>
<dbReference type="InterPro" id="IPR003593">
    <property type="entry name" value="AAA+_ATPase"/>
</dbReference>
<keyword evidence="3 8" id="KW-0690">Ribosome biogenesis</keyword>
<evidence type="ECO:0000256" key="4">
    <source>
        <dbReference type="ARBA" id="ARBA00022737"/>
    </source>
</evidence>
<evidence type="ECO:0000256" key="1">
    <source>
        <dbReference type="ARBA" id="ARBA00008279"/>
    </source>
</evidence>
<dbReference type="PRINTS" id="PR00326">
    <property type="entry name" value="GTP1OBG"/>
</dbReference>
<dbReference type="Pfam" id="PF14714">
    <property type="entry name" value="KH_dom-like"/>
    <property type="match status" value="1"/>
</dbReference>
<dbReference type="InterPro" id="IPR016484">
    <property type="entry name" value="GTPase_Der"/>
</dbReference>
<evidence type="ECO:0000256" key="10">
    <source>
        <dbReference type="RuleBase" id="RU004481"/>
    </source>
</evidence>
<dbReference type="NCBIfam" id="TIGR03594">
    <property type="entry name" value="GTPase_EngA"/>
    <property type="match status" value="1"/>
</dbReference>
<evidence type="ECO:0000256" key="6">
    <source>
        <dbReference type="ARBA" id="ARBA00023134"/>
    </source>
</evidence>
<keyword evidence="13" id="KW-1185">Reference proteome</keyword>
<dbReference type="InterPro" id="IPR027417">
    <property type="entry name" value="P-loop_NTPase"/>
</dbReference>
<evidence type="ECO:0000313" key="13">
    <source>
        <dbReference type="Proteomes" id="UP000005317"/>
    </source>
</evidence>
<dbReference type="FunFam" id="3.40.50.300:FF:000040">
    <property type="entry name" value="GTPase Der"/>
    <property type="match status" value="1"/>
</dbReference>
<dbReference type="HAMAP" id="MF_00195">
    <property type="entry name" value="GTPase_Der"/>
    <property type="match status" value="1"/>
</dbReference>
<dbReference type="InterPro" id="IPR031166">
    <property type="entry name" value="G_ENGA"/>
</dbReference>
<name>A0A656HBG4_THINJ</name>
<feature type="binding site" evidence="8">
    <location>
        <begin position="118"/>
        <end position="121"/>
    </location>
    <ligand>
        <name>GTP</name>
        <dbReference type="ChEBI" id="CHEBI:37565"/>
        <label>1</label>
    </ligand>
</feature>
<dbReference type="InterPro" id="IPR006073">
    <property type="entry name" value="GTP-bd"/>
</dbReference>
<dbReference type="AlphaFoldDB" id="A0A656HBG4"/>
<dbReference type="FunFam" id="3.30.300.20:FF:000004">
    <property type="entry name" value="GTPase Der"/>
    <property type="match status" value="1"/>
</dbReference>
<dbReference type="GO" id="GO:0042254">
    <property type="term" value="P:ribosome biogenesis"/>
    <property type="evidence" value="ECO:0007669"/>
    <property type="project" value="UniProtKB-KW"/>
</dbReference>
<organism evidence="12 13">
    <name type="scientific">Thiothrix nivea (strain ATCC 35100 / DSM 5205 / JP2)</name>
    <dbReference type="NCBI Taxonomy" id="870187"/>
    <lineage>
        <taxon>Bacteria</taxon>
        <taxon>Pseudomonadati</taxon>
        <taxon>Pseudomonadota</taxon>
        <taxon>Gammaproteobacteria</taxon>
        <taxon>Thiotrichales</taxon>
        <taxon>Thiotrichaceae</taxon>
        <taxon>Thiothrix</taxon>
    </lineage>
</organism>
<dbReference type="Gene3D" id="3.30.300.20">
    <property type="match status" value="1"/>
</dbReference>
<dbReference type="RefSeq" id="WP_002707423.1">
    <property type="nucleotide sequence ID" value="NZ_JH651384.1"/>
</dbReference>
<dbReference type="Pfam" id="PF01926">
    <property type="entry name" value="MMR_HSR1"/>
    <property type="match status" value="2"/>
</dbReference>
<dbReference type="InterPro" id="IPR032859">
    <property type="entry name" value="KH_dom-like"/>
</dbReference>
<feature type="binding site" evidence="8">
    <location>
        <begin position="231"/>
        <end position="235"/>
    </location>
    <ligand>
        <name>GTP</name>
        <dbReference type="ChEBI" id="CHEBI:37565"/>
        <label>2</label>
    </ligand>
</feature>
<dbReference type="Gene3D" id="3.40.50.300">
    <property type="entry name" value="P-loop containing nucleotide triphosphate hydrolases"/>
    <property type="match status" value="2"/>
</dbReference>
<evidence type="ECO:0000256" key="9">
    <source>
        <dbReference type="PROSITE-ProRule" id="PRU01049"/>
    </source>
</evidence>
<feature type="domain" description="EngA-type G" evidence="11">
    <location>
        <begin position="178"/>
        <end position="352"/>
    </location>
</feature>
<dbReference type="GO" id="GO:0043022">
    <property type="term" value="F:ribosome binding"/>
    <property type="evidence" value="ECO:0007669"/>
    <property type="project" value="TreeGrafter"/>
</dbReference>
<feature type="binding site" evidence="8">
    <location>
        <begin position="184"/>
        <end position="191"/>
    </location>
    <ligand>
        <name>GTP</name>
        <dbReference type="ChEBI" id="CHEBI:37565"/>
        <label>2</label>
    </ligand>
</feature>
<dbReference type="FunFam" id="3.40.50.300:FF:000057">
    <property type="entry name" value="GTPase Der"/>
    <property type="match status" value="1"/>
</dbReference>
<keyword evidence="5 8" id="KW-0547">Nucleotide-binding</keyword>
<evidence type="ECO:0000256" key="8">
    <source>
        <dbReference type="HAMAP-Rule" id="MF_00195"/>
    </source>
</evidence>
<evidence type="ECO:0000313" key="12">
    <source>
        <dbReference type="EMBL" id="EIJ33472.1"/>
    </source>
</evidence>
<evidence type="ECO:0000256" key="3">
    <source>
        <dbReference type="ARBA" id="ARBA00022517"/>
    </source>
</evidence>
<feature type="binding site" evidence="8">
    <location>
        <begin position="296"/>
        <end position="299"/>
    </location>
    <ligand>
        <name>GTP</name>
        <dbReference type="ChEBI" id="CHEBI:37565"/>
        <label>2</label>
    </ligand>
</feature>
<dbReference type="CDD" id="cd01895">
    <property type="entry name" value="EngA2"/>
    <property type="match status" value="1"/>
</dbReference>
<dbReference type="PROSITE" id="PS51712">
    <property type="entry name" value="G_ENGA"/>
    <property type="match status" value="2"/>
</dbReference>
<comment type="function">
    <text evidence="8 10">GTPase that plays an essential role in the late steps of ribosome biogenesis.</text>
</comment>
<dbReference type="PIRSF" id="PIRSF006485">
    <property type="entry name" value="GTP-binding_EngA"/>
    <property type="match status" value="1"/>
</dbReference>
<comment type="similarity">
    <text evidence="1 8 9 10">Belongs to the TRAFAC class TrmE-Era-EngA-EngB-Septin-like GTPase superfamily. EngA (Der) GTPase family.</text>
</comment>